<evidence type="ECO:0000313" key="2">
    <source>
        <dbReference type="Proteomes" id="UP001620626"/>
    </source>
</evidence>
<protein>
    <submittedName>
        <fullName evidence="1">Uncharacterized protein</fullName>
    </submittedName>
</protein>
<keyword evidence="2" id="KW-1185">Reference proteome</keyword>
<accession>A0ABD2M2G8</accession>
<dbReference type="Proteomes" id="UP001620626">
    <property type="component" value="Unassembled WGS sequence"/>
</dbReference>
<sequence>MMFTYWPRPAAPFPSPPFSQLSLPDLFDLDMAQHHQSLCRSSALFAPHSFPKGIDNGFCHCQRRNESTENTRSIGTQTDGDTFSDFCHYSSEKDRLDDPQLANLCAQLAQRLLDIADGWASELELMSSEKSPEGIFGRILAHLFRLWYQSGNKLLHYPSSLFAPPFLHNCQSREGIYYDIPLSFWEGSTDCFGKGSYFALMYDKMGEQFKLLLKLAHSSSHSFERQLAKVLVDPSAPFSQFPTMSVPTAFVCLFLAFCLEVPSFPTHSQSVELLLCDDCSLFSLCFLSLFGAEGKIRKYLPMVAKFAPLYKSCERNKKKNDPNPRNGKIILPTARQLPKSCRAIHSPGIILIKPLSHLNPTNSLLATNPLPPSLLSKAH</sequence>
<comment type="caution">
    <text evidence="1">The sequence shown here is derived from an EMBL/GenBank/DDBJ whole genome shotgun (WGS) entry which is preliminary data.</text>
</comment>
<gene>
    <name evidence="1" type="ORF">niasHT_008745</name>
</gene>
<proteinExistence type="predicted"/>
<dbReference type="AlphaFoldDB" id="A0ABD2M2G8"/>
<evidence type="ECO:0000313" key="1">
    <source>
        <dbReference type="EMBL" id="KAL3121616.1"/>
    </source>
</evidence>
<dbReference type="EMBL" id="JBICBT010000181">
    <property type="protein sequence ID" value="KAL3121616.1"/>
    <property type="molecule type" value="Genomic_DNA"/>
</dbReference>
<organism evidence="1 2">
    <name type="scientific">Heterodera trifolii</name>
    <dbReference type="NCBI Taxonomy" id="157864"/>
    <lineage>
        <taxon>Eukaryota</taxon>
        <taxon>Metazoa</taxon>
        <taxon>Ecdysozoa</taxon>
        <taxon>Nematoda</taxon>
        <taxon>Chromadorea</taxon>
        <taxon>Rhabditida</taxon>
        <taxon>Tylenchina</taxon>
        <taxon>Tylenchomorpha</taxon>
        <taxon>Tylenchoidea</taxon>
        <taxon>Heteroderidae</taxon>
        <taxon>Heteroderinae</taxon>
        <taxon>Heterodera</taxon>
    </lineage>
</organism>
<reference evidence="1 2" key="1">
    <citation type="submission" date="2024-10" db="EMBL/GenBank/DDBJ databases">
        <authorList>
            <person name="Kim D."/>
        </authorList>
    </citation>
    <scope>NUCLEOTIDE SEQUENCE [LARGE SCALE GENOMIC DNA]</scope>
    <source>
        <strain evidence="1">BH-2024</strain>
    </source>
</reference>
<name>A0ABD2M2G8_9BILA</name>